<dbReference type="InterPro" id="IPR019614">
    <property type="entry name" value="SAM-dep_methyl-trfase"/>
</dbReference>
<gene>
    <name evidence="6" type="ORF">A5N45_05005</name>
</gene>
<name>A0AA44MT52_STREE</name>
<dbReference type="SUPFAM" id="SSF53335">
    <property type="entry name" value="S-adenosyl-L-methionine-dependent methyltransferases"/>
    <property type="match status" value="1"/>
</dbReference>
<organism evidence="6 7">
    <name type="scientific">Streptococcus pneumoniae</name>
    <dbReference type="NCBI Taxonomy" id="1313"/>
    <lineage>
        <taxon>Bacteria</taxon>
        <taxon>Bacillati</taxon>
        <taxon>Bacillota</taxon>
        <taxon>Bacilli</taxon>
        <taxon>Lactobacillales</taxon>
        <taxon>Streptococcaceae</taxon>
        <taxon>Streptococcus</taxon>
    </lineage>
</organism>
<dbReference type="CDD" id="cd11572">
    <property type="entry name" value="RlmI_M_like"/>
    <property type="match status" value="1"/>
</dbReference>
<evidence type="ECO:0000256" key="2">
    <source>
        <dbReference type="ARBA" id="ARBA00022679"/>
    </source>
</evidence>
<keyword evidence="2" id="KW-0808">Transferase</keyword>
<evidence type="ECO:0000259" key="5">
    <source>
        <dbReference type="Pfam" id="PF17785"/>
    </source>
</evidence>
<reference evidence="6 7" key="1">
    <citation type="submission" date="2017-07" db="EMBL/GenBank/DDBJ databases">
        <title>Invasive disease caused simultaneously by more than one serotype of Streptococcus pneumoniae, South Africa.</title>
        <authorList>
            <person name="Ndlangisa K."/>
            <person name="Du Plessis M."/>
            <person name="Von Gottberg A."/>
        </authorList>
    </citation>
    <scope>NUCLEOTIDE SEQUENCE [LARGE SCALE GENOMIC DNA]</scope>
    <source>
        <strain evidence="6 7">8227-15B</strain>
    </source>
</reference>
<dbReference type="Pfam" id="PF17785">
    <property type="entry name" value="PUA_3"/>
    <property type="match status" value="1"/>
</dbReference>
<proteinExistence type="predicted"/>
<evidence type="ECO:0000256" key="3">
    <source>
        <dbReference type="ARBA" id="ARBA00022691"/>
    </source>
</evidence>
<dbReference type="InterPro" id="IPR041532">
    <property type="entry name" value="RlmI-like_PUA"/>
</dbReference>
<dbReference type="InterPro" id="IPR036974">
    <property type="entry name" value="PUA_sf"/>
</dbReference>
<dbReference type="Gene3D" id="3.30.750.80">
    <property type="entry name" value="RNA methyltransferase domain (HRMD) like"/>
    <property type="match status" value="1"/>
</dbReference>
<dbReference type="InterPro" id="IPR029063">
    <property type="entry name" value="SAM-dependent_MTases_sf"/>
</dbReference>
<dbReference type="InterPro" id="IPR015947">
    <property type="entry name" value="PUA-like_sf"/>
</dbReference>
<dbReference type="Pfam" id="PF10672">
    <property type="entry name" value="Methyltrans_SAM"/>
    <property type="match status" value="1"/>
</dbReference>
<accession>A0AA44MT52</accession>
<feature type="domain" description="S-adenosylmethionine-dependent methyltransferase" evidence="4">
    <location>
        <begin position="172"/>
        <end position="347"/>
    </location>
</feature>
<dbReference type="GO" id="GO:0008168">
    <property type="term" value="F:methyltransferase activity"/>
    <property type="evidence" value="ECO:0007669"/>
    <property type="project" value="UniProtKB-KW"/>
</dbReference>
<dbReference type="PANTHER" id="PTHR43042:SF3">
    <property type="entry name" value="RIBOSOMAL RNA LARGE SUBUNIT METHYLTRANSFERASE YWBD-RELATED"/>
    <property type="match status" value="1"/>
</dbReference>
<dbReference type="GO" id="GO:0032259">
    <property type="term" value="P:methylation"/>
    <property type="evidence" value="ECO:0007669"/>
    <property type="project" value="UniProtKB-KW"/>
</dbReference>
<dbReference type="EMBL" id="NNBW01000059">
    <property type="protein sequence ID" value="OYL29257.1"/>
    <property type="molecule type" value="Genomic_DNA"/>
</dbReference>
<evidence type="ECO:0000256" key="1">
    <source>
        <dbReference type="ARBA" id="ARBA00022603"/>
    </source>
</evidence>
<protein>
    <submittedName>
        <fullName evidence="6">Class I SAM-dependent rRNA methyltransferase</fullName>
    </submittedName>
</protein>
<dbReference type="CDD" id="cd02440">
    <property type="entry name" value="AdoMet_MTases"/>
    <property type="match status" value="1"/>
</dbReference>
<comment type="caution">
    <text evidence="6">The sequence shown here is derived from an EMBL/GenBank/DDBJ whole genome shotgun (WGS) entry which is preliminary data.</text>
</comment>
<dbReference type="Proteomes" id="UP000214939">
    <property type="component" value="Unassembled WGS sequence"/>
</dbReference>
<sequence>MVVMNRIRVSKRVEKKLAKGLVLLEASDLENVNLKDQEVEVQGQEGNFLGTAYLSQQNKGLGWFVSKDKVAFNQAFFETLFRKAKEKRSAYYQDDLTTAYRLFNQEGDGFGGLTVDLYGDYAVFSWYNSYVYQIRQTISEAFRQVFPEVLGAYEKIRFKGLDYESAHVYGQEAPDFFTVLENGVLYQVFMNDGLMTGIFLDQHEVRGSLVDGLAMGKSLLNMFSYTAAFSVAAAMGGASQTTSVDLAKRSRELSQAHFQANGLSTDEHRFIVMDVFEYFKYAKRKNLTYDVIVLDPPSFARNKKQTFSVAKDYHKLISQSLEILNPGGIIIASTNAANVSRQKFTEQIDKGFAGRSYQILNKYGLPADFAYNKKDESSNYLKVISMKVSK</sequence>
<evidence type="ECO:0000259" key="4">
    <source>
        <dbReference type="Pfam" id="PF10672"/>
    </source>
</evidence>
<dbReference type="GO" id="GO:0003723">
    <property type="term" value="F:RNA binding"/>
    <property type="evidence" value="ECO:0007669"/>
    <property type="project" value="InterPro"/>
</dbReference>
<dbReference type="Gene3D" id="2.30.130.10">
    <property type="entry name" value="PUA domain"/>
    <property type="match status" value="1"/>
</dbReference>
<dbReference type="AlphaFoldDB" id="A0AA44MT52"/>
<feature type="domain" description="RlmI-like PUA" evidence="5">
    <location>
        <begin position="7"/>
        <end position="66"/>
    </location>
</feature>
<dbReference type="PANTHER" id="PTHR43042">
    <property type="entry name" value="SAM-DEPENDENT METHYLTRANSFERASE"/>
    <property type="match status" value="1"/>
</dbReference>
<evidence type="ECO:0000313" key="7">
    <source>
        <dbReference type="Proteomes" id="UP000214939"/>
    </source>
</evidence>
<evidence type="ECO:0000313" key="6">
    <source>
        <dbReference type="EMBL" id="OYL29257.1"/>
    </source>
</evidence>
<dbReference type="SUPFAM" id="SSF88697">
    <property type="entry name" value="PUA domain-like"/>
    <property type="match status" value="1"/>
</dbReference>
<keyword evidence="3" id="KW-0949">S-adenosyl-L-methionine</keyword>
<keyword evidence="1 6" id="KW-0489">Methyltransferase</keyword>
<dbReference type="Gene3D" id="3.40.50.150">
    <property type="entry name" value="Vaccinia Virus protein VP39"/>
    <property type="match status" value="1"/>
</dbReference>